<comment type="caution">
    <text evidence="1">The sequence shown here is derived from an EMBL/GenBank/DDBJ whole genome shotgun (WGS) entry which is preliminary data.</text>
</comment>
<organism evidence="1 2">
    <name type="scientific">Helcococcus kunzii ATCC 51366</name>
    <dbReference type="NCBI Taxonomy" id="883114"/>
    <lineage>
        <taxon>Bacteria</taxon>
        <taxon>Bacillati</taxon>
        <taxon>Bacillota</taxon>
        <taxon>Tissierellia</taxon>
        <taxon>Tissierellales</taxon>
        <taxon>Peptoniphilaceae</taxon>
        <taxon>Helcococcus</taxon>
    </lineage>
</organism>
<keyword evidence="2" id="KW-1185">Reference proteome</keyword>
<dbReference type="InterPro" id="IPR029035">
    <property type="entry name" value="DHS-like_NAD/FAD-binding_dom"/>
</dbReference>
<protein>
    <submittedName>
        <fullName evidence="1">Uncharacterized protein</fullName>
    </submittedName>
</protein>
<name>H3NR40_9FIRM</name>
<dbReference type="eggNOG" id="COG0846">
    <property type="taxonomic scope" value="Bacteria"/>
</dbReference>
<dbReference type="AlphaFoldDB" id="H3NR40"/>
<dbReference type="HOGENOM" id="CLU_009115_0_0_9"/>
<dbReference type="Proteomes" id="UP000004191">
    <property type="component" value="Unassembled WGS sequence"/>
</dbReference>
<dbReference type="PATRIC" id="fig|883114.3.peg.1798"/>
<reference evidence="1 2" key="1">
    <citation type="submission" date="2012-01" db="EMBL/GenBank/DDBJ databases">
        <title>The Genome Sequence of Helcococcus kunzii ATCC 51366.</title>
        <authorList>
            <consortium name="The Broad Institute Genome Sequencing Platform"/>
            <person name="Earl A."/>
            <person name="Ward D."/>
            <person name="Feldgarden M."/>
            <person name="Gevers D."/>
            <person name="Huys G."/>
            <person name="Young S.K."/>
            <person name="Zeng Q."/>
            <person name="Gargeya S."/>
            <person name="Fitzgerald M."/>
            <person name="Haas B."/>
            <person name="Abouelleil A."/>
            <person name="Alvarado L."/>
            <person name="Arachchi H.M."/>
            <person name="Berlin A."/>
            <person name="Chapman S.B."/>
            <person name="Gearin G."/>
            <person name="Goldberg J."/>
            <person name="Griggs A."/>
            <person name="Gujja S."/>
            <person name="Hansen M."/>
            <person name="Heiman D."/>
            <person name="Howarth C."/>
            <person name="Larimer J."/>
            <person name="Lui A."/>
            <person name="MacDonald P.J.P."/>
            <person name="McCowen C."/>
            <person name="Montmayeur A."/>
            <person name="Murphy C."/>
            <person name="Neiman D."/>
            <person name="Pearson M."/>
            <person name="Priest M."/>
            <person name="Roberts A."/>
            <person name="Saif S."/>
            <person name="Shea T."/>
            <person name="Sisk P."/>
            <person name="Stolte C."/>
            <person name="Sykes S."/>
            <person name="Wortman J."/>
            <person name="Nusbaum C."/>
            <person name="Birren B."/>
        </authorList>
    </citation>
    <scope>NUCLEOTIDE SEQUENCE [LARGE SCALE GENOMIC DNA]</scope>
    <source>
        <strain evidence="1 2">ATCC 51366</strain>
    </source>
</reference>
<evidence type="ECO:0000313" key="2">
    <source>
        <dbReference type="Proteomes" id="UP000004191"/>
    </source>
</evidence>
<proteinExistence type="predicted"/>
<gene>
    <name evidence="1" type="ORF">HMPREF9709_01801</name>
</gene>
<accession>H3NR40</accession>
<sequence>MISLERKSYIGDFKIFWDGERMIINEIEYPNRLVEAIINNKLVIFAGAGVSMGKPTNLPSFKALSKQISQLTTESKRENEPDEQYLGRVKNLGHDVHQKVCNTLNESNLQPNKYHDILIGLFNEGKIRIVTTNYDLMFEKALEQKGRETKVYSYPALPYGNEFKGIIHLHGEVNDSSNIVLTDSDFGKSYMYYGNVTSFLRALFESEYVVLFVGYSYNDIVMKYFTRALPDLSGEKRYIFSNEEQVEENKSLGLTPIIYKKDDYDQLYNSLARLSSLVIRDDYKWNLRIIDIAGEIPNKLNDEFNYEVKEIFNNIHYTNKFFSLIKDKDWAEYLFDMGYFDDVFMKNELDDFSYKKIEWLSKNIIKEELELFIKFCYEKNFVLNKILQNEIASCICDFKDEFDKIKILMNLIDFKDIHFIHLKDLLRICYEHTPKLDFLASKIISTSLEFDFKKDSYISQDRLKIKFNYDNYEINTLWEQYSLFDNKYYINILNDISNRIHSLERFVEIGISADNFIFSSFYKDEKEYINEHDIFMFILAKLLLGMEDDQKNYWFKKYISSKISILVRSSLFVLRQISDMSNNEKLNVLSDENIKILDIEFKEELFMLYMDIFPKLTDNDKKIFLNNLMKEEKLNENFTDESYFYQKYNLLVWLDRFDQNNKDIEKYKNEVLNKYSYFKPRENPQKSIGPITTSWGDGPLPYSESEIIDNLEELFCELLYYSGDGFNTAERYTLINTLEDICVAKTEFRDRLVDLLIIKGEFENDLWKSVINSLKKSDISENELIEVFEKIFIQPLIRINSLEFSSVIYSNLKSRDNVSDNLADYLFEKIKLLWPHSTSFENDTIDYFNKALNSSKGNIALSMIHLIDISTKNKDKRILENRFKSFLEKMINEETYNDALVVILGNASFFYSLDRSWCEDNILVNYNSDDKKLLNIAWNGFIYQSYLYPEFAIIMEPKFHNAIKNITTFCDKDLRKEILKRYISLMVNISTDPINDYVSNIFTKETLDEVIKIFYFELSRYIESLDKTVRNEIFDKWILQFISNRTRSLPVLLTDPEKNLILKLLLEFPDRIDSLNEIFIRLDDSFRVDQDTLNYLFYIIEITKDNSDMINRILLIITNQMKRNTKEMISGYIQTGIRDLYEKIKNNGTDTENLERNMKFLNIN</sequence>
<dbReference type="EMBL" id="AGEI01000033">
    <property type="protein sequence ID" value="EHR31845.1"/>
    <property type="molecule type" value="Genomic_DNA"/>
</dbReference>
<evidence type="ECO:0000313" key="1">
    <source>
        <dbReference type="EMBL" id="EHR31845.1"/>
    </source>
</evidence>
<dbReference type="Gene3D" id="3.40.50.1220">
    <property type="entry name" value="TPP-binding domain"/>
    <property type="match status" value="1"/>
</dbReference>
<dbReference type="STRING" id="883114.HMPREF9709_01801"/>
<dbReference type="Pfam" id="PF13289">
    <property type="entry name" value="SIR2_2"/>
    <property type="match status" value="1"/>
</dbReference>
<dbReference type="SUPFAM" id="SSF52467">
    <property type="entry name" value="DHS-like NAD/FAD-binding domain"/>
    <property type="match status" value="1"/>
</dbReference>